<reference evidence="4" key="1">
    <citation type="journal article" date="2021" name="Nat. Commun.">
        <title>Genetic determinants of endophytism in the Arabidopsis root mycobiome.</title>
        <authorList>
            <person name="Mesny F."/>
            <person name="Miyauchi S."/>
            <person name="Thiergart T."/>
            <person name="Pickel B."/>
            <person name="Atanasova L."/>
            <person name="Karlsson M."/>
            <person name="Huettel B."/>
            <person name="Barry K.W."/>
            <person name="Haridas S."/>
            <person name="Chen C."/>
            <person name="Bauer D."/>
            <person name="Andreopoulos W."/>
            <person name="Pangilinan J."/>
            <person name="LaButti K."/>
            <person name="Riley R."/>
            <person name="Lipzen A."/>
            <person name="Clum A."/>
            <person name="Drula E."/>
            <person name="Henrissat B."/>
            <person name="Kohler A."/>
            <person name="Grigoriev I.V."/>
            <person name="Martin F.M."/>
            <person name="Hacquard S."/>
        </authorList>
    </citation>
    <scope>NUCLEOTIDE SEQUENCE</scope>
    <source>
        <strain evidence="4">MPI-SDFR-AT-0073</strain>
    </source>
</reference>
<dbReference type="GO" id="GO:0005783">
    <property type="term" value="C:endoplasmic reticulum"/>
    <property type="evidence" value="ECO:0007669"/>
    <property type="project" value="TreeGrafter"/>
</dbReference>
<evidence type="ECO:0000256" key="3">
    <source>
        <dbReference type="RuleBase" id="RU000363"/>
    </source>
</evidence>
<dbReference type="InterPro" id="IPR036291">
    <property type="entry name" value="NAD(P)-bd_dom_sf"/>
</dbReference>
<dbReference type="PRINTS" id="PR00080">
    <property type="entry name" value="SDRFAMILY"/>
</dbReference>
<evidence type="ECO:0000256" key="1">
    <source>
        <dbReference type="ARBA" id="ARBA00006484"/>
    </source>
</evidence>
<dbReference type="GO" id="GO:0019433">
    <property type="term" value="P:triglyceride catabolic process"/>
    <property type="evidence" value="ECO:0007669"/>
    <property type="project" value="TreeGrafter"/>
</dbReference>
<dbReference type="AlphaFoldDB" id="A0A9P8RL62"/>
<gene>
    <name evidence="4" type="ORF">BKA67DRAFT_526200</name>
</gene>
<comment type="caution">
    <text evidence="4">The sequence shown here is derived from an EMBL/GenBank/DDBJ whole genome shotgun (WGS) entry which is preliminary data.</text>
</comment>
<name>A0A9P8RL62_9PEZI</name>
<comment type="similarity">
    <text evidence="1 3">Belongs to the short-chain dehydrogenases/reductases (SDR) family.</text>
</comment>
<dbReference type="GeneID" id="70127626"/>
<accession>A0A9P8RL62</accession>
<dbReference type="PRINTS" id="PR00081">
    <property type="entry name" value="GDHRDH"/>
</dbReference>
<proteinExistence type="inferred from homology"/>
<dbReference type="SUPFAM" id="SSF51735">
    <property type="entry name" value="NAD(P)-binding Rossmann-fold domains"/>
    <property type="match status" value="1"/>
</dbReference>
<dbReference type="PANTHER" id="PTHR44169:SF6">
    <property type="entry name" value="NADPH-DEPENDENT 1-ACYLDIHYDROXYACETONE PHOSPHATE REDUCTASE"/>
    <property type="match status" value="1"/>
</dbReference>
<keyword evidence="5" id="KW-1185">Reference proteome</keyword>
<dbReference type="Gene3D" id="3.40.50.720">
    <property type="entry name" value="NAD(P)-binding Rossmann-like Domain"/>
    <property type="match status" value="1"/>
</dbReference>
<keyword evidence="2" id="KW-0560">Oxidoreductase</keyword>
<dbReference type="Pfam" id="PF00106">
    <property type="entry name" value="adh_short"/>
    <property type="match status" value="1"/>
</dbReference>
<dbReference type="PANTHER" id="PTHR44169">
    <property type="entry name" value="NADPH-DEPENDENT 1-ACYLDIHYDROXYACETONE PHOSPHATE REDUCTASE"/>
    <property type="match status" value="1"/>
</dbReference>
<sequence>MPEQTVLITGCSHGGLGAAMAKAYHARGFRVFATLRNTKKVGSLGDIKGIEILELEVTSEESIGQCAKTVEKLTGGSLDILVNNAGTSDSMPLLDTSIEDAKKMYDINVWAVLAMSQAFAPMLIKAQGTVCNISSVACELVFAWGVCHDLSRAATTLLSETLRLEMAPLGVRVVTVILGAVETTGNDPANRRELELPANSYYEKIAAVINYHKKGLAYTDKENVDVAAKNIINDVLSGGSIFIRRGVASTVSWLGNTFLPYRLFTFLVNRDRGLAELASK</sequence>
<dbReference type="GO" id="GO:0006654">
    <property type="term" value="P:phosphatidic acid biosynthetic process"/>
    <property type="evidence" value="ECO:0007669"/>
    <property type="project" value="TreeGrafter"/>
</dbReference>
<dbReference type="GO" id="GO:0004806">
    <property type="term" value="F:triacylglycerol lipase activity"/>
    <property type="evidence" value="ECO:0007669"/>
    <property type="project" value="TreeGrafter"/>
</dbReference>
<dbReference type="RefSeq" id="XP_045952610.1">
    <property type="nucleotide sequence ID" value="XM_046098734.1"/>
</dbReference>
<dbReference type="EMBL" id="JAGPXC010000010">
    <property type="protein sequence ID" value="KAH6646096.1"/>
    <property type="molecule type" value="Genomic_DNA"/>
</dbReference>
<dbReference type="InterPro" id="IPR002347">
    <property type="entry name" value="SDR_fam"/>
</dbReference>
<evidence type="ECO:0000313" key="4">
    <source>
        <dbReference type="EMBL" id="KAH6646096.1"/>
    </source>
</evidence>
<dbReference type="GO" id="GO:0000140">
    <property type="term" value="F:acylglycerone-phosphate reductase (NADP+) activity"/>
    <property type="evidence" value="ECO:0007669"/>
    <property type="project" value="TreeGrafter"/>
</dbReference>
<dbReference type="GO" id="GO:0005811">
    <property type="term" value="C:lipid droplet"/>
    <property type="evidence" value="ECO:0007669"/>
    <property type="project" value="TreeGrafter"/>
</dbReference>
<dbReference type="Proteomes" id="UP000758603">
    <property type="component" value="Unassembled WGS sequence"/>
</dbReference>
<evidence type="ECO:0000256" key="2">
    <source>
        <dbReference type="ARBA" id="ARBA00023002"/>
    </source>
</evidence>
<organism evidence="4 5">
    <name type="scientific">Truncatella angustata</name>
    <dbReference type="NCBI Taxonomy" id="152316"/>
    <lineage>
        <taxon>Eukaryota</taxon>
        <taxon>Fungi</taxon>
        <taxon>Dikarya</taxon>
        <taxon>Ascomycota</taxon>
        <taxon>Pezizomycotina</taxon>
        <taxon>Sordariomycetes</taxon>
        <taxon>Xylariomycetidae</taxon>
        <taxon>Amphisphaeriales</taxon>
        <taxon>Sporocadaceae</taxon>
        <taxon>Truncatella</taxon>
    </lineage>
</organism>
<evidence type="ECO:0000313" key="5">
    <source>
        <dbReference type="Proteomes" id="UP000758603"/>
    </source>
</evidence>
<dbReference type="OrthoDB" id="2102561at2759"/>
<protein>
    <submittedName>
        <fullName evidence="4">Short-chain dehydrogenases/reductase</fullName>
    </submittedName>
</protein>